<dbReference type="PANTHER" id="PTHR39160">
    <property type="entry name" value="CELL WALL-BINDING PROTEIN YOCH"/>
    <property type="match status" value="1"/>
</dbReference>
<feature type="compositionally biased region" description="Low complexity" evidence="2">
    <location>
        <begin position="128"/>
        <end position="147"/>
    </location>
</feature>
<dbReference type="InterPro" id="IPR036908">
    <property type="entry name" value="RlpA-like_sf"/>
</dbReference>
<dbReference type="Gene3D" id="2.40.40.10">
    <property type="entry name" value="RlpA-like domain"/>
    <property type="match status" value="1"/>
</dbReference>
<gene>
    <name evidence="5" type="ORF">AS180_03060</name>
</gene>
<proteinExistence type="predicted"/>
<sequence>MKKFIFTLGTTAILSAGFAGGASASGNDTYQVQKGDTLWSIAQNHDVSVDELKDANNLTSTIIHPEQNLNVSIIKEITHKVERGDTLWSISQKYGVTVEQIKAWNGLGNDLIIPGQVFAIETSGGSQAVAQPAPAPKAEPVQEAAPAPKEEPAEQPAPEAEQKQEPAQEAAAPAPQPEPAKEEQPAEQSQQSGKQLTVEATAYTASCEGCSGVTATGVDLKANPNQKVIAVDPSVIPLGSKVYVEGYGEAIAADTGGAIKGNKIDVFVPAQADAEQWGRKTVNITVLD</sequence>
<dbReference type="GeneID" id="93682785"/>
<dbReference type="Proteomes" id="UP000053681">
    <property type="component" value="Unassembled WGS sequence"/>
</dbReference>
<dbReference type="Pfam" id="PF01476">
    <property type="entry name" value="LysM"/>
    <property type="match status" value="2"/>
</dbReference>
<dbReference type="InterPro" id="IPR018392">
    <property type="entry name" value="LysM"/>
</dbReference>
<organism evidence="5 6">
    <name type="scientific">Priestia veravalensis</name>
    <dbReference type="NCBI Taxonomy" id="1414648"/>
    <lineage>
        <taxon>Bacteria</taxon>
        <taxon>Bacillati</taxon>
        <taxon>Bacillota</taxon>
        <taxon>Bacilli</taxon>
        <taxon>Bacillales</taxon>
        <taxon>Bacillaceae</taxon>
        <taxon>Priestia</taxon>
    </lineage>
</organism>
<reference evidence="5 6" key="1">
    <citation type="submission" date="2015-11" db="EMBL/GenBank/DDBJ databases">
        <title>Bacillus caseinolyticus sp nov.</title>
        <authorList>
            <person name="Dastager S.G."/>
            <person name="Mawlankar R."/>
        </authorList>
    </citation>
    <scope>NUCLEOTIDE SEQUENCE [LARGE SCALE GENOMIC DNA]</scope>
    <source>
        <strain evidence="5 6">SGD-V-76</strain>
    </source>
</reference>
<comment type="caution">
    <text evidence="5">The sequence shown here is derived from an EMBL/GenBank/DDBJ whole genome shotgun (WGS) entry which is preliminary data.</text>
</comment>
<dbReference type="CDD" id="cd00118">
    <property type="entry name" value="LysM"/>
    <property type="match status" value="2"/>
</dbReference>
<dbReference type="SMART" id="SM00257">
    <property type="entry name" value="LysM"/>
    <property type="match status" value="2"/>
</dbReference>
<feature type="region of interest" description="Disordered" evidence="2">
    <location>
        <begin position="128"/>
        <end position="197"/>
    </location>
</feature>
<accession>A0A0V8JQF0</accession>
<feature type="chain" id="PRO_5006894068" evidence="3">
    <location>
        <begin position="25"/>
        <end position="288"/>
    </location>
</feature>
<dbReference type="PANTHER" id="PTHR39160:SF6">
    <property type="entry name" value="CELL WALL-BINDING PROTEIN YOCH"/>
    <property type="match status" value="1"/>
</dbReference>
<keyword evidence="1 3" id="KW-0732">Signal</keyword>
<dbReference type="SUPFAM" id="SSF50685">
    <property type="entry name" value="Barwin-like endoglucanases"/>
    <property type="match status" value="1"/>
</dbReference>
<evidence type="ECO:0000256" key="1">
    <source>
        <dbReference type="ARBA" id="ARBA00022729"/>
    </source>
</evidence>
<dbReference type="GO" id="GO:0004553">
    <property type="term" value="F:hydrolase activity, hydrolyzing O-glycosyl compounds"/>
    <property type="evidence" value="ECO:0007669"/>
    <property type="project" value="InterPro"/>
</dbReference>
<dbReference type="AlphaFoldDB" id="A0A0V8JQF0"/>
<evidence type="ECO:0000256" key="2">
    <source>
        <dbReference type="SAM" id="MobiDB-lite"/>
    </source>
</evidence>
<evidence type="ECO:0000313" key="5">
    <source>
        <dbReference type="EMBL" id="KSU89283.1"/>
    </source>
</evidence>
<evidence type="ECO:0000256" key="3">
    <source>
        <dbReference type="SAM" id="SignalP"/>
    </source>
</evidence>
<dbReference type="RefSeq" id="WP_025910052.1">
    <property type="nucleotide sequence ID" value="NZ_KQ758629.1"/>
</dbReference>
<dbReference type="InterPro" id="IPR036779">
    <property type="entry name" value="LysM_dom_sf"/>
</dbReference>
<keyword evidence="6" id="KW-1185">Reference proteome</keyword>
<dbReference type="SUPFAM" id="SSF54106">
    <property type="entry name" value="LysM domain"/>
    <property type="match status" value="2"/>
</dbReference>
<dbReference type="PROSITE" id="PS51782">
    <property type="entry name" value="LYSM"/>
    <property type="match status" value="2"/>
</dbReference>
<feature type="signal peptide" evidence="3">
    <location>
        <begin position="1"/>
        <end position="24"/>
    </location>
</feature>
<dbReference type="CDD" id="cd22786">
    <property type="entry name" value="DPBB_YuiC-like"/>
    <property type="match status" value="1"/>
</dbReference>
<evidence type="ECO:0000259" key="4">
    <source>
        <dbReference type="PROSITE" id="PS51782"/>
    </source>
</evidence>
<dbReference type="GO" id="GO:0009254">
    <property type="term" value="P:peptidoglycan turnover"/>
    <property type="evidence" value="ECO:0007669"/>
    <property type="project" value="InterPro"/>
</dbReference>
<dbReference type="InterPro" id="IPR010611">
    <property type="entry name" value="3D_dom"/>
</dbReference>
<dbReference type="EMBL" id="LNQP01000007">
    <property type="protein sequence ID" value="KSU89283.1"/>
    <property type="molecule type" value="Genomic_DNA"/>
</dbReference>
<dbReference type="Pfam" id="PF06725">
    <property type="entry name" value="3D"/>
    <property type="match status" value="1"/>
</dbReference>
<evidence type="ECO:0000313" key="6">
    <source>
        <dbReference type="Proteomes" id="UP000053681"/>
    </source>
</evidence>
<feature type="domain" description="LysM" evidence="4">
    <location>
        <begin position="28"/>
        <end position="71"/>
    </location>
</feature>
<feature type="domain" description="LysM" evidence="4">
    <location>
        <begin position="77"/>
        <end position="120"/>
    </location>
</feature>
<name>A0A0V8JQF0_9BACI</name>
<dbReference type="InterPro" id="IPR051933">
    <property type="entry name" value="Resuscitation_pf_RpfB"/>
</dbReference>
<dbReference type="GO" id="GO:0019867">
    <property type="term" value="C:outer membrane"/>
    <property type="evidence" value="ECO:0007669"/>
    <property type="project" value="InterPro"/>
</dbReference>
<dbReference type="Gene3D" id="3.10.350.10">
    <property type="entry name" value="LysM domain"/>
    <property type="match status" value="2"/>
</dbReference>
<protein>
    <submittedName>
        <fullName evidence="5">Peptidoglycan-binding protein</fullName>
    </submittedName>
</protein>